<feature type="binding site" evidence="7">
    <location>
        <position position="366"/>
    </location>
    <ligand>
        <name>L-aspartate</name>
        <dbReference type="ChEBI" id="CHEBI:29991"/>
    </ligand>
</feature>
<protein>
    <recommendedName>
        <fullName evidence="7">Aspartate--tRNA(Asp/Asn) ligase</fullName>
        <ecNumber evidence="7">6.1.1.23</ecNumber>
    </recommendedName>
    <alternativeName>
        <fullName evidence="7">Aspartyl-tRNA synthetase</fullName>
        <shortName evidence="7">AspRS</shortName>
    </alternativeName>
    <alternativeName>
        <fullName evidence="7">Non-discriminating aspartyl-tRNA synthetase</fullName>
        <shortName evidence="7">ND-AspRS</shortName>
    </alternativeName>
</protein>
<keyword evidence="7" id="KW-0963">Cytoplasm</keyword>
<comment type="caution">
    <text evidence="7">Lacks conserved residue(s) required for the propagation of feature annotation.</text>
</comment>
<dbReference type="Gene3D" id="2.40.50.140">
    <property type="entry name" value="Nucleic acid-binding proteins"/>
    <property type="match status" value="1"/>
</dbReference>
<comment type="catalytic activity">
    <reaction evidence="7">
        <text>tRNA(Asx) + L-aspartate + ATP = L-aspartyl-tRNA(Asx) + AMP + diphosphate</text>
        <dbReference type="Rhea" id="RHEA:18349"/>
        <dbReference type="Rhea" id="RHEA-COMP:9710"/>
        <dbReference type="Rhea" id="RHEA-COMP:9711"/>
        <dbReference type="ChEBI" id="CHEBI:29991"/>
        <dbReference type="ChEBI" id="CHEBI:30616"/>
        <dbReference type="ChEBI" id="CHEBI:33019"/>
        <dbReference type="ChEBI" id="CHEBI:78442"/>
        <dbReference type="ChEBI" id="CHEBI:78516"/>
        <dbReference type="ChEBI" id="CHEBI:456215"/>
        <dbReference type="EC" id="6.1.1.23"/>
    </reaction>
</comment>
<dbReference type="GO" id="GO:0005524">
    <property type="term" value="F:ATP binding"/>
    <property type="evidence" value="ECO:0007669"/>
    <property type="project" value="UniProtKB-UniRule"/>
</dbReference>
<evidence type="ECO:0000313" key="10">
    <source>
        <dbReference type="Proteomes" id="UP000178344"/>
    </source>
</evidence>
<dbReference type="SUPFAM" id="SSF50249">
    <property type="entry name" value="Nucleic acid-binding proteins"/>
    <property type="match status" value="1"/>
</dbReference>
<dbReference type="PRINTS" id="PR01042">
    <property type="entry name" value="TRNASYNTHASP"/>
</dbReference>
<dbReference type="HAMAP" id="MF_00044">
    <property type="entry name" value="Asp_tRNA_synth_type1"/>
    <property type="match status" value="1"/>
</dbReference>
<dbReference type="EMBL" id="MFKQ01000026">
    <property type="protein sequence ID" value="OGG47157.1"/>
    <property type="molecule type" value="Genomic_DNA"/>
</dbReference>
<dbReference type="InterPro" id="IPR004524">
    <property type="entry name" value="Asp-tRNA-ligase_1"/>
</dbReference>
<dbReference type="AlphaFoldDB" id="A0A1F6CDS9"/>
<dbReference type="Gene3D" id="3.30.1360.30">
    <property type="entry name" value="GAD-like domain"/>
    <property type="match status" value="1"/>
</dbReference>
<dbReference type="CDD" id="cd00777">
    <property type="entry name" value="AspRS_core"/>
    <property type="match status" value="1"/>
</dbReference>
<gene>
    <name evidence="7" type="primary">aspS</name>
    <name evidence="9" type="ORF">A2671_02250</name>
</gene>
<evidence type="ECO:0000256" key="4">
    <source>
        <dbReference type="ARBA" id="ARBA00022840"/>
    </source>
</evidence>
<dbReference type="PANTHER" id="PTHR22594">
    <property type="entry name" value="ASPARTYL/LYSYL-TRNA SYNTHETASE"/>
    <property type="match status" value="1"/>
</dbReference>
<dbReference type="Proteomes" id="UP000178344">
    <property type="component" value="Unassembled WGS sequence"/>
</dbReference>
<dbReference type="SUPFAM" id="SSF55681">
    <property type="entry name" value="Class II aaRS and biotin synthetases"/>
    <property type="match status" value="1"/>
</dbReference>
<feature type="domain" description="Aminoacyl-transfer RNA synthetases class-II family profile" evidence="8">
    <location>
        <begin position="140"/>
        <end position="432"/>
    </location>
</feature>
<dbReference type="InterPro" id="IPR047089">
    <property type="entry name" value="Asp-tRNA-ligase_1_N"/>
</dbReference>
<dbReference type="PROSITE" id="PS50862">
    <property type="entry name" value="AA_TRNA_LIGASE_II"/>
    <property type="match status" value="1"/>
</dbReference>
<keyword evidence="3 7" id="KW-0547">Nucleotide-binding</keyword>
<dbReference type="InterPro" id="IPR047090">
    <property type="entry name" value="AspRS_core"/>
</dbReference>
<dbReference type="InterPro" id="IPR012340">
    <property type="entry name" value="NA-bd_OB-fold"/>
</dbReference>
<dbReference type="InterPro" id="IPR004365">
    <property type="entry name" value="NA-bd_OB_tRNA"/>
</dbReference>
<feature type="binding site" evidence="7">
    <location>
        <begin position="219"/>
        <end position="221"/>
    </location>
    <ligand>
        <name>ATP</name>
        <dbReference type="ChEBI" id="CHEBI:30616"/>
    </ligand>
</feature>
<feature type="binding site" evidence="7">
    <location>
        <position position="359"/>
    </location>
    <ligand>
        <name>ATP</name>
        <dbReference type="ChEBI" id="CHEBI:30616"/>
    </ligand>
</feature>
<feature type="binding site" evidence="7">
    <location>
        <position position="173"/>
    </location>
    <ligand>
        <name>L-aspartate</name>
        <dbReference type="ChEBI" id="CHEBI:29991"/>
    </ligand>
</feature>
<comment type="subunit">
    <text evidence="7">Homodimer.</text>
</comment>
<dbReference type="PANTHER" id="PTHR22594:SF5">
    <property type="entry name" value="ASPARTATE--TRNA LIGASE, MITOCHONDRIAL"/>
    <property type="match status" value="1"/>
</dbReference>
<dbReference type="Gene3D" id="3.30.930.10">
    <property type="entry name" value="Bira Bifunctional Protein, Domain 2"/>
    <property type="match status" value="2"/>
</dbReference>
<dbReference type="GO" id="GO:0050560">
    <property type="term" value="F:aspartate-tRNA(Asn) ligase activity"/>
    <property type="evidence" value="ECO:0007669"/>
    <property type="project" value="UniProtKB-EC"/>
</dbReference>
<dbReference type="InterPro" id="IPR004364">
    <property type="entry name" value="Aa-tRNA-synt_II"/>
</dbReference>
<evidence type="ECO:0000256" key="6">
    <source>
        <dbReference type="ARBA" id="ARBA00023146"/>
    </source>
</evidence>
<comment type="function">
    <text evidence="7">Aspartyl-tRNA synthetase with relaxed tRNA specificity since it is able to aspartylate not only its cognate tRNA(Asp) but also tRNA(Asn). Reaction proceeds in two steps: L-aspartate is first activated by ATP to form Asp-AMP and then transferred to the acceptor end of tRNA(Asp/Asn).</text>
</comment>
<dbReference type="Pfam" id="PF00152">
    <property type="entry name" value="tRNA-synt_2"/>
    <property type="match status" value="1"/>
</dbReference>
<name>A0A1F6CDS9_9BACT</name>
<keyword evidence="6 7" id="KW-0030">Aminoacyl-tRNA synthetase</keyword>
<accession>A0A1F6CDS9</accession>
<feature type="region of interest" description="Aspartate" evidence="7">
    <location>
        <begin position="197"/>
        <end position="200"/>
    </location>
</feature>
<dbReference type="GO" id="GO:0006422">
    <property type="term" value="P:aspartyl-tRNA aminoacylation"/>
    <property type="evidence" value="ECO:0007669"/>
    <property type="project" value="UniProtKB-UniRule"/>
</dbReference>
<dbReference type="NCBIfam" id="TIGR00459">
    <property type="entry name" value="aspS_bact"/>
    <property type="match status" value="1"/>
</dbReference>
<feature type="binding site" evidence="7">
    <location>
        <begin position="411"/>
        <end position="414"/>
    </location>
    <ligand>
        <name>ATP</name>
        <dbReference type="ChEBI" id="CHEBI:30616"/>
    </ligand>
</feature>
<dbReference type="InterPro" id="IPR006195">
    <property type="entry name" value="aa-tRNA-synth_II"/>
</dbReference>
<sequence>MPRTNIRGLKERTGEEVTIAGFVDIRRDHGKLIFIDLRDETGKVQMIALPTHKEAHELASIIRPEWVISVSGKVNRRPEKLVNKLEPNGEVELEIFGIEIISKAETPPIDVREDGHDIGEEVRLKYRYLDLRRPRMQKNLRLRHKVTGLVRDYLNRHDFVEIETPMLTKTSPEGARDFLVPSRMQPGKFYALPQAPQQYKQLLMLSGFERYYQLARAMRDEDLRGDRQFEHTQIDLEMAFVKERDVLDLVEGLMIHVAESVGKKVWKKPFPVFTHEEAVKKFGADKFDLRSDPKDPDTLAFAWIVDFPLLEKDADTNRWTFAHNPFSAPKAEHVEKLMKGEDLPSLRAQQYDLVCNGYEIASGGVRISDPKVQRRVFDIMGLTPEETESRFGHIIRAYEYGAPPHAGMAPGLDRLVMLLANEPNIREVIAFPMSASGQTSVMDAPSEARPEQLKELGIRMEK</sequence>
<dbReference type="InterPro" id="IPR045864">
    <property type="entry name" value="aa-tRNA-synth_II/BPL/LPL"/>
</dbReference>
<evidence type="ECO:0000256" key="7">
    <source>
        <dbReference type="HAMAP-Rule" id="MF_00044"/>
    </source>
</evidence>
<dbReference type="Pfam" id="PF01336">
    <property type="entry name" value="tRNA_anti-codon"/>
    <property type="match status" value="1"/>
</dbReference>
<proteinExistence type="inferred from homology"/>
<comment type="subcellular location">
    <subcellularLocation>
        <location evidence="7">Cytoplasm</location>
    </subcellularLocation>
</comment>
<evidence type="ECO:0000256" key="5">
    <source>
        <dbReference type="ARBA" id="ARBA00022917"/>
    </source>
</evidence>
<keyword evidence="4 7" id="KW-0067">ATP-binding</keyword>
<dbReference type="GO" id="GO:0003676">
    <property type="term" value="F:nucleic acid binding"/>
    <property type="evidence" value="ECO:0007669"/>
    <property type="project" value="InterPro"/>
</dbReference>
<dbReference type="EC" id="6.1.1.23" evidence="7"/>
<evidence type="ECO:0000256" key="1">
    <source>
        <dbReference type="ARBA" id="ARBA00006303"/>
    </source>
</evidence>
<feature type="site" description="Important for tRNA non-discrimination" evidence="7">
    <location>
        <position position="29"/>
    </location>
</feature>
<dbReference type="InterPro" id="IPR004115">
    <property type="entry name" value="GAD-like_sf"/>
</dbReference>
<feature type="binding site" evidence="7">
    <location>
        <position position="323"/>
    </location>
    <ligand>
        <name>L-aspartate</name>
        <dbReference type="ChEBI" id="CHEBI:29991"/>
    </ligand>
</feature>
<comment type="similarity">
    <text evidence="1 7">Belongs to the class-II aminoacyl-tRNA synthetase family. Type 1 subfamily.</text>
</comment>
<evidence type="ECO:0000259" key="8">
    <source>
        <dbReference type="PROSITE" id="PS50862"/>
    </source>
</evidence>
<feature type="binding site" evidence="7">
    <location>
        <position position="219"/>
    </location>
    <ligand>
        <name>L-aspartate</name>
        <dbReference type="ChEBI" id="CHEBI:29991"/>
    </ligand>
</feature>
<evidence type="ECO:0000256" key="2">
    <source>
        <dbReference type="ARBA" id="ARBA00022598"/>
    </source>
</evidence>
<evidence type="ECO:0000256" key="3">
    <source>
        <dbReference type="ARBA" id="ARBA00022741"/>
    </source>
</evidence>
<evidence type="ECO:0000313" key="9">
    <source>
        <dbReference type="EMBL" id="OGG47157.1"/>
    </source>
</evidence>
<keyword evidence="2 7" id="KW-0436">Ligase</keyword>
<dbReference type="GO" id="GO:0005737">
    <property type="term" value="C:cytoplasm"/>
    <property type="evidence" value="ECO:0007669"/>
    <property type="project" value="UniProtKB-SubCell"/>
</dbReference>
<feature type="binding site" evidence="7">
    <location>
        <position position="228"/>
    </location>
    <ligand>
        <name>ATP</name>
        <dbReference type="ChEBI" id="CHEBI:30616"/>
    </ligand>
</feature>
<reference evidence="9 10" key="1">
    <citation type="journal article" date="2016" name="Nat. Commun.">
        <title>Thousands of microbial genomes shed light on interconnected biogeochemical processes in an aquifer system.</title>
        <authorList>
            <person name="Anantharaman K."/>
            <person name="Brown C.T."/>
            <person name="Hug L.A."/>
            <person name="Sharon I."/>
            <person name="Castelle C.J."/>
            <person name="Probst A.J."/>
            <person name="Thomas B.C."/>
            <person name="Singh A."/>
            <person name="Wilkins M.J."/>
            <person name="Karaoz U."/>
            <person name="Brodie E.L."/>
            <person name="Williams K.H."/>
            <person name="Hubbard S.S."/>
            <person name="Banfield J.F."/>
        </authorList>
    </citation>
    <scope>NUCLEOTIDE SEQUENCE [LARGE SCALE GENOMIC DNA]</scope>
</reference>
<comment type="caution">
    <text evidence="9">The sequence shown here is derived from an EMBL/GenBank/DDBJ whole genome shotgun (WGS) entry which is preliminary data.</text>
</comment>
<organism evidence="9 10">
    <name type="scientific">Candidatus Kaiserbacteria bacterium RIFCSPHIGHO2_01_FULL_49_13</name>
    <dbReference type="NCBI Taxonomy" id="1798477"/>
    <lineage>
        <taxon>Bacteria</taxon>
        <taxon>Candidatus Kaiseribacteriota</taxon>
    </lineage>
</organism>
<dbReference type="CDD" id="cd04317">
    <property type="entry name" value="EcAspRS_like_N"/>
    <property type="match status" value="1"/>
</dbReference>
<dbReference type="GO" id="GO:0004815">
    <property type="term" value="F:aspartate-tRNA ligase activity"/>
    <property type="evidence" value="ECO:0007669"/>
    <property type="project" value="UniProtKB-UniRule"/>
</dbReference>
<keyword evidence="5 7" id="KW-0648">Protein biosynthesis</keyword>
<dbReference type="InterPro" id="IPR002312">
    <property type="entry name" value="Asp/Asn-tRNA-synth_IIb"/>
</dbReference>